<dbReference type="InterPro" id="IPR042099">
    <property type="entry name" value="ANL_N_sf"/>
</dbReference>
<protein>
    <submittedName>
        <fullName evidence="1">Capsular polysaccharide biosynthesis protein CapK</fullName>
    </submittedName>
</protein>
<evidence type="ECO:0000313" key="1">
    <source>
        <dbReference type="EMBL" id="GBO82754.1"/>
    </source>
</evidence>
<sequence>MKTDMGGRIESLYYSSPVWLQNMLVSALGYRLYMKRYTGRYHQIRALLSEARHWTASQRLAYQNERLYEMVRFCKQNVPYYQKLFAEHGLRDQDITHIDDLHKIPVLDKDTLRKDQGNFRAVGSKPYILQNTSGSTGTPLTLAVDETTYKMAMALVVDHEEFHGVPFGARRATFAGRMVQRSDDLSPPFWRFNRAENQRLYSSYHLNRATFPFYQKDLDSFAPLELIGYPSAISDIAGYYELTETRPQFRPKAIITNSETLLSWQRERIENVFQCPVRDYYGTAEYVVFAGQDGEGLYRVNPTLGITEVLTDERNKLQGDIIATSLTNYCMPLLRYRVGDSATLISESEGNVQTRFAGINGRLDDYIETPDGRRIGRIDHIFKGLTGIKEAQVIQETNEYCRILIVKESAESSLNEHVLQENFHARIGPEMKLFIEYTGQIPRAANGKFKSVVRAAKA</sequence>
<proteinExistence type="predicted"/>
<dbReference type="PANTHER" id="PTHR36932:SF1">
    <property type="entry name" value="CAPSULAR POLYSACCHARIDE BIOSYNTHESIS PROTEIN"/>
    <property type="match status" value="1"/>
</dbReference>
<dbReference type="Proteomes" id="UP000340077">
    <property type="component" value="Unassembled WGS sequence"/>
</dbReference>
<dbReference type="Gene3D" id="3.40.50.12780">
    <property type="entry name" value="N-terminal domain of ligase-like"/>
    <property type="match status" value="1"/>
</dbReference>
<organism evidence="1 2">
    <name type="scientific">Marinobacter salsuginis</name>
    <dbReference type="NCBI Taxonomy" id="418719"/>
    <lineage>
        <taxon>Bacteria</taxon>
        <taxon>Pseudomonadati</taxon>
        <taxon>Pseudomonadota</taxon>
        <taxon>Gammaproteobacteria</taxon>
        <taxon>Pseudomonadales</taxon>
        <taxon>Marinobacteraceae</taxon>
        <taxon>Marinobacter</taxon>
    </lineage>
</organism>
<dbReference type="InterPro" id="IPR053158">
    <property type="entry name" value="CapK_Type1_Caps_Biosynth"/>
</dbReference>
<dbReference type="RefSeq" id="WP_141697200.1">
    <property type="nucleotide sequence ID" value="NZ_BGZH01000001.1"/>
</dbReference>
<dbReference type="AlphaFoldDB" id="A0A5M3PIN6"/>
<evidence type="ECO:0000313" key="2">
    <source>
        <dbReference type="Proteomes" id="UP000340077"/>
    </source>
</evidence>
<dbReference type="PANTHER" id="PTHR36932">
    <property type="entry name" value="CAPSULAR POLYSACCHARIDE BIOSYNTHESIS PROTEIN"/>
    <property type="match status" value="1"/>
</dbReference>
<keyword evidence="2" id="KW-1185">Reference proteome</keyword>
<accession>A0A5M3PIN6</accession>
<gene>
    <name evidence="1" type="ORF">MS5N3_02050</name>
</gene>
<name>A0A5M3PIN6_9GAMM</name>
<reference evidence="1 2" key="1">
    <citation type="journal article" date="2019" name="J. Gen. Appl. Microbiol.">
        <title>Aerobic degradation of cis-dichloroethene by the marine bacterium Marinobacter salsuginis strain 5N-3.</title>
        <authorList>
            <person name="Inoue Y."/>
            <person name="Fukunaga Y."/>
            <person name="Katsumata H."/>
            <person name="Ohji S."/>
            <person name="Hosoyama A."/>
            <person name="Mori K."/>
            <person name="Ando K."/>
        </authorList>
    </citation>
    <scope>NUCLEOTIDE SEQUENCE [LARGE SCALE GENOMIC DNA]</scope>
    <source>
        <strain evidence="1 2">5N-3</strain>
    </source>
</reference>
<comment type="caution">
    <text evidence="1">The sequence shown here is derived from an EMBL/GenBank/DDBJ whole genome shotgun (WGS) entry which is preliminary data.</text>
</comment>
<dbReference type="EMBL" id="BGZH01000001">
    <property type="protein sequence ID" value="GBO82754.1"/>
    <property type="molecule type" value="Genomic_DNA"/>
</dbReference>
<dbReference type="SUPFAM" id="SSF56801">
    <property type="entry name" value="Acetyl-CoA synthetase-like"/>
    <property type="match status" value="1"/>
</dbReference>